<feature type="binding site" evidence="12">
    <location>
        <position position="155"/>
    </location>
    <ligand>
        <name>S-adenosyl-L-methionine</name>
        <dbReference type="ChEBI" id="CHEBI:59789"/>
    </ligand>
</feature>
<evidence type="ECO:0000256" key="1">
    <source>
        <dbReference type="ARBA" id="ARBA00012167"/>
    </source>
</evidence>
<dbReference type="KEGG" id="pprc:PFLCHA0_c37740"/>
<sequence>MAFNLAANNTFCRCLCGRTSTNRDGFPPSKEARMSDQVLLDGFARRVDYLRMSVTDRCDFRCVYCMAEDMQFLPRQRILTLEELYQLAERFVALGTRKIRLTGGEPLIRPGVVQLCRDIARLPGLRELCMTTNGSQLGKLAAPLFDAGVKRLNISLDSLDPTLFRQLTRTGELGQVVAGIDAAIAAGFERTKLNCVVMKGRNDQQINELVAFAIDRGLDISFIEEMPLGTISEHSRSDAFFSSARVRERIAERYTLIESAESTQGPSRYWRLAEAPHIRLGFISPHSHNFCGTCNRVRLTVEGRLLLCLGNEHSVDLKAVLRAHPGDTGRLQRAIVEAMKLKPYSHHFELNDEVQVVRFMNMTGG</sequence>
<evidence type="ECO:0000256" key="8">
    <source>
        <dbReference type="ARBA" id="ARBA00023134"/>
    </source>
</evidence>
<dbReference type="Pfam" id="PF06463">
    <property type="entry name" value="Mob_synth_C"/>
    <property type="match status" value="1"/>
</dbReference>
<feature type="binding site" evidence="12">
    <location>
        <position position="100"/>
    </location>
    <ligand>
        <name>GTP</name>
        <dbReference type="ChEBI" id="CHEBI:37565"/>
    </ligand>
</feature>
<feature type="binding site" evidence="12">
    <location>
        <position position="131"/>
    </location>
    <ligand>
        <name>GTP</name>
        <dbReference type="ChEBI" id="CHEBI:37565"/>
    </ligand>
</feature>
<keyword evidence="9 12" id="KW-0501">Molybdenum cofactor biosynthesis</keyword>
<feature type="binding site" evidence="12">
    <location>
        <position position="192"/>
    </location>
    <ligand>
        <name>GTP</name>
        <dbReference type="ChEBI" id="CHEBI:37565"/>
    </ligand>
</feature>
<dbReference type="EMBL" id="CP003190">
    <property type="protein sequence ID" value="AGL85541.1"/>
    <property type="molecule type" value="Genomic_DNA"/>
</dbReference>
<evidence type="ECO:0000259" key="13">
    <source>
        <dbReference type="PROSITE" id="PS51918"/>
    </source>
</evidence>
<evidence type="ECO:0000256" key="2">
    <source>
        <dbReference type="ARBA" id="ARBA00022485"/>
    </source>
</evidence>
<dbReference type="PROSITE" id="PS51918">
    <property type="entry name" value="RADICAL_SAM"/>
    <property type="match status" value="1"/>
</dbReference>
<evidence type="ECO:0000313" key="15">
    <source>
        <dbReference type="Proteomes" id="UP000013940"/>
    </source>
</evidence>
<dbReference type="InterPro" id="IPR000385">
    <property type="entry name" value="MoaA_NifB_PqqE_Fe-S-bd_CS"/>
</dbReference>
<dbReference type="InterPro" id="IPR040064">
    <property type="entry name" value="MoaA-like"/>
</dbReference>
<dbReference type="InterPro" id="IPR050105">
    <property type="entry name" value="MoCo_biosynth_MoaA/MoaC"/>
</dbReference>
<accession>A0A2C9EPK4</accession>
<evidence type="ECO:0000256" key="3">
    <source>
        <dbReference type="ARBA" id="ARBA00022691"/>
    </source>
</evidence>
<keyword evidence="6 12" id="KW-0408">Iron</keyword>
<dbReference type="GO" id="GO:0051539">
    <property type="term" value="F:4 iron, 4 sulfur cluster binding"/>
    <property type="evidence" value="ECO:0007669"/>
    <property type="project" value="UniProtKB-UniRule"/>
</dbReference>
<feature type="binding site" evidence="12">
    <location>
        <position position="64"/>
    </location>
    <ligand>
        <name>S-adenosyl-L-methionine</name>
        <dbReference type="ChEBI" id="CHEBI:59789"/>
    </ligand>
</feature>
<dbReference type="GO" id="GO:0006777">
    <property type="term" value="P:Mo-molybdopterin cofactor biosynthetic process"/>
    <property type="evidence" value="ECO:0007669"/>
    <property type="project" value="UniProtKB-UniRule"/>
</dbReference>
<dbReference type="HOGENOM" id="CLU_009273_0_1_6"/>
<evidence type="ECO:0000256" key="4">
    <source>
        <dbReference type="ARBA" id="ARBA00022723"/>
    </source>
</evidence>
<evidence type="ECO:0000256" key="7">
    <source>
        <dbReference type="ARBA" id="ARBA00023014"/>
    </source>
</evidence>
<dbReference type="SUPFAM" id="SSF102114">
    <property type="entry name" value="Radical SAM enzymes"/>
    <property type="match status" value="1"/>
</dbReference>
<dbReference type="UniPathway" id="UPA00344"/>
<keyword evidence="3 12" id="KW-0949">S-adenosyl-L-methionine</keyword>
<dbReference type="GO" id="GO:0061798">
    <property type="term" value="F:GTP 3',8'-cyclase activity"/>
    <property type="evidence" value="ECO:0007669"/>
    <property type="project" value="UniProtKB-UniRule"/>
</dbReference>
<dbReference type="HAMAP" id="MF_01225_B">
    <property type="entry name" value="MoaA_B"/>
    <property type="match status" value="1"/>
</dbReference>
<evidence type="ECO:0000256" key="10">
    <source>
        <dbReference type="ARBA" id="ARBA00023239"/>
    </source>
</evidence>
<dbReference type="SFLD" id="SFLDG01386">
    <property type="entry name" value="main_SPASM_domain-containing"/>
    <property type="match status" value="1"/>
</dbReference>
<organism evidence="14 15">
    <name type="scientific">Pseudomonas protegens (strain DSM 19095 / LMG 27888 / CFBP 6595 / CHA0)</name>
    <dbReference type="NCBI Taxonomy" id="1124983"/>
    <lineage>
        <taxon>Bacteria</taxon>
        <taxon>Pseudomonadati</taxon>
        <taxon>Pseudomonadota</taxon>
        <taxon>Gammaproteobacteria</taxon>
        <taxon>Pseudomonadales</taxon>
        <taxon>Pseudomonadaceae</taxon>
        <taxon>Pseudomonas</taxon>
    </lineage>
</organism>
<feature type="binding site" evidence="12">
    <location>
        <position position="58"/>
    </location>
    <ligand>
        <name>[4Fe-4S] cluster</name>
        <dbReference type="ChEBI" id="CHEBI:49883"/>
        <label>1</label>
        <note>4Fe-4S-S-AdoMet</note>
    </ligand>
</feature>
<keyword evidence="10 12" id="KW-0456">Lyase</keyword>
<evidence type="ECO:0000256" key="12">
    <source>
        <dbReference type="HAMAP-Rule" id="MF_01225"/>
    </source>
</evidence>
<comment type="function">
    <text evidence="12">Catalyzes the cyclization of GTP to (8S)-3',8-cyclo-7,8-dihydroguanosine 5'-triphosphate.</text>
</comment>
<reference evidence="15" key="1">
    <citation type="journal article" date="2014" name="Genome Announc.">
        <title>Full-genome sequence of the plant growth-promoting bacterium Pseudomonas protegens CHA0.</title>
        <authorList>
            <person name="Jousset A."/>
            <person name="Schuldes J."/>
            <person name="Keel C."/>
            <person name="Maurhofer M."/>
            <person name="Daniel R."/>
            <person name="Scheu S."/>
            <person name="Thuermer A."/>
        </authorList>
    </citation>
    <scope>NUCLEOTIDE SEQUENCE [LARGE SCALE GENOMIC DNA]</scope>
    <source>
        <strain evidence="15">DSM 19095 / LMG 27888 / CFBP 6595 / CHA0</strain>
    </source>
</reference>
<keyword evidence="5 12" id="KW-0547">Nucleotide-binding</keyword>
<keyword evidence="8 12" id="KW-0342">GTP-binding</keyword>
<protein>
    <recommendedName>
        <fullName evidence="1 12">GTP 3',8-cyclase</fullName>
        <ecNumber evidence="1 12">4.1.99.22</ecNumber>
    </recommendedName>
    <alternativeName>
        <fullName evidence="12">Molybdenum cofactor biosynthesis protein A</fullName>
    </alternativeName>
</protein>
<dbReference type="InterPro" id="IPR013785">
    <property type="entry name" value="Aldolase_TIM"/>
</dbReference>
<dbReference type="CDD" id="cd21117">
    <property type="entry name" value="Twitch_MoaA"/>
    <property type="match status" value="1"/>
</dbReference>
<dbReference type="SFLD" id="SFLDG01383">
    <property type="entry name" value="cyclic_pyranopterin_phosphate"/>
    <property type="match status" value="1"/>
</dbReference>
<dbReference type="EC" id="4.1.99.22" evidence="1 12"/>
<dbReference type="InterPro" id="IPR013483">
    <property type="entry name" value="MoaA"/>
</dbReference>
<dbReference type="InterPro" id="IPR010505">
    <property type="entry name" value="MoaA_twitch"/>
</dbReference>
<feature type="binding site" evidence="12">
    <location>
        <position position="308"/>
    </location>
    <ligand>
        <name>[4Fe-4S] cluster</name>
        <dbReference type="ChEBI" id="CHEBI:49883"/>
        <label>2</label>
        <note>4Fe-4S-substrate</note>
    </ligand>
</feature>
<name>A0A2C9EPK4_PSEPH</name>
<feature type="binding site" evidence="12">
    <location>
        <position position="291"/>
    </location>
    <ligand>
        <name>[4Fe-4S] cluster</name>
        <dbReference type="ChEBI" id="CHEBI:49883"/>
        <label>2</label>
        <note>4Fe-4S-substrate</note>
    </ligand>
</feature>
<dbReference type="CDD" id="cd01335">
    <property type="entry name" value="Radical_SAM"/>
    <property type="match status" value="1"/>
</dbReference>
<evidence type="ECO:0000313" key="14">
    <source>
        <dbReference type="EMBL" id="AGL85541.1"/>
    </source>
</evidence>
<feature type="binding site" evidence="12">
    <location>
        <position position="104"/>
    </location>
    <ligand>
        <name>S-adenosyl-L-methionine</name>
        <dbReference type="ChEBI" id="CHEBI:59789"/>
    </ligand>
</feature>
<dbReference type="GO" id="GO:0046872">
    <property type="term" value="F:metal ion binding"/>
    <property type="evidence" value="ECO:0007669"/>
    <property type="project" value="UniProtKB-KW"/>
</dbReference>
<dbReference type="GO" id="GO:0061799">
    <property type="term" value="F:cyclic pyranopterin monophosphate synthase activity"/>
    <property type="evidence" value="ECO:0007669"/>
    <property type="project" value="TreeGrafter"/>
</dbReference>
<dbReference type="SMART" id="SM00729">
    <property type="entry name" value="Elp3"/>
    <property type="match status" value="1"/>
</dbReference>
<feature type="binding site" evidence="12">
    <location>
        <position position="65"/>
    </location>
    <ligand>
        <name>[4Fe-4S] cluster</name>
        <dbReference type="ChEBI" id="CHEBI:49883"/>
        <label>1</label>
        <note>4Fe-4S-S-AdoMet</note>
    </ligand>
</feature>
<dbReference type="Pfam" id="PF04055">
    <property type="entry name" value="Radical_SAM"/>
    <property type="match status" value="1"/>
</dbReference>
<keyword evidence="4 12" id="KW-0479">Metal-binding</keyword>
<feature type="binding site" evidence="12">
    <location>
        <begin position="296"/>
        <end position="298"/>
    </location>
    <ligand>
        <name>GTP</name>
        <dbReference type="ChEBI" id="CHEBI:37565"/>
    </ligand>
</feature>
<comment type="cofactor">
    <cofactor evidence="12">
        <name>[4Fe-4S] cluster</name>
        <dbReference type="ChEBI" id="CHEBI:49883"/>
    </cofactor>
    <text evidence="12">Binds 2 [4Fe-4S] clusters. Binds 1 [4Fe-4S] cluster coordinated with 3 cysteines and an exchangeable S-adenosyl-L-methionine and 1 [4Fe-4S] cluster coordinated with 3 cysteines and the GTP-derived substrate.</text>
</comment>
<dbReference type="InterPro" id="IPR007197">
    <property type="entry name" value="rSAM"/>
</dbReference>
<dbReference type="AlphaFoldDB" id="A0A2C9EPK4"/>
<dbReference type="eggNOG" id="COG2896">
    <property type="taxonomic scope" value="Bacteria"/>
</dbReference>
<comment type="similarity">
    <text evidence="12">Belongs to the radical SAM superfamily. MoaA family.</text>
</comment>
<dbReference type="InterPro" id="IPR058240">
    <property type="entry name" value="rSAM_sf"/>
</dbReference>
<feature type="domain" description="Radical SAM core" evidence="13">
    <location>
        <begin position="42"/>
        <end position="253"/>
    </location>
</feature>
<dbReference type="PANTHER" id="PTHR22960">
    <property type="entry name" value="MOLYBDOPTERIN COFACTOR SYNTHESIS PROTEIN A"/>
    <property type="match status" value="1"/>
</dbReference>
<dbReference type="GO" id="GO:1904047">
    <property type="term" value="F:S-adenosyl-L-methionine binding"/>
    <property type="evidence" value="ECO:0007669"/>
    <property type="project" value="UniProtKB-UniRule"/>
</dbReference>
<proteinExistence type="inferred from homology"/>
<dbReference type="SFLD" id="SFLDS00029">
    <property type="entry name" value="Radical_SAM"/>
    <property type="match status" value="1"/>
</dbReference>
<feature type="binding site" evidence="12">
    <location>
        <position position="62"/>
    </location>
    <ligand>
        <name>[4Fe-4S] cluster</name>
        <dbReference type="ChEBI" id="CHEBI:49883"/>
        <label>1</label>
        <note>4Fe-4S-S-AdoMet</note>
    </ligand>
</feature>
<evidence type="ECO:0000256" key="6">
    <source>
        <dbReference type="ARBA" id="ARBA00023004"/>
    </source>
</evidence>
<gene>
    <name evidence="14" type="primary">moaA2</name>
    <name evidence="12" type="synonym">moaA</name>
    <name evidence="14" type="ORF">PFLCHA0_c37740</name>
</gene>
<keyword evidence="7 12" id="KW-0411">Iron-sulfur</keyword>
<dbReference type="GO" id="GO:0005525">
    <property type="term" value="F:GTP binding"/>
    <property type="evidence" value="ECO:0007669"/>
    <property type="project" value="UniProtKB-UniRule"/>
</dbReference>
<dbReference type="Proteomes" id="UP000013940">
    <property type="component" value="Chromosome"/>
</dbReference>
<feature type="binding site" evidence="12">
    <location>
        <position position="51"/>
    </location>
    <ligand>
        <name>GTP</name>
        <dbReference type="ChEBI" id="CHEBI:37565"/>
    </ligand>
</feature>
<dbReference type="PANTHER" id="PTHR22960:SF0">
    <property type="entry name" value="MOLYBDENUM COFACTOR BIOSYNTHESIS PROTEIN 1"/>
    <property type="match status" value="1"/>
</dbReference>
<comment type="catalytic activity">
    <reaction evidence="11 12">
        <text>GTP + AH2 + S-adenosyl-L-methionine = (8S)-3',8-cyclo-7,8-dihydroguanosine 5'-triphosphate + 5'-deoxyadenosine + L-methionine + A + H(+)</text>
        <dbReference type="Rhea" id="RHEA:49576"/>
        <dbReference type="ChEBI" id="CHEBI:13193"/>
        <dbReference type="ChEBI" id="CHEBI:15378"/>
        <dbReference type="ChEBI" id="CHEBI:17319"/>
        <dbReference type="ChEBI" id="CHEBI:17499"/>
        <dbReference type="ChEBI" id="CHEBI:37565"/>
        <dbReference type="ChEBI" id="CHEBI:57844"/>
        <dbReference type="ChEBI" id="CHEBI:59789"/>
        <dbReference type="ChEBI" id="CHEBI:131766"/>
        <dbReference type="EC" id="4.1.99.22"/>
    </reaction>
</comment>
<dbReference type="Gene3D" id="3.20.20.70">
    <property type="entry name" value="Aldolase class I"/>
    <property type="match status" value="1"/>
</dbReference>
<dbReference type="NCBIfam" id="TIGR02666">
    <property type="entry name" value="moaA"/>
    <property type="match status" value="1"/>
</dbReference>
<evidence type="ECO:0000256" key="9">
    <source>
        <dbReference type="ARBA" id="ARBA00023150"/>
    </source>
</evidence>
<evidence type="ECO:0000256" key="11">
    <source>
        <dbReference type="ARBA" id="ARBA00048697"/>
    </source>
</evidence>
<evidence type="ECO:0000256" key="5">
    <source>
        <dbReference type="ARBA" id="ARBA00022741"/>
    </source>
</evidence>
<keyword evidence="2 12" id="KW-0004">4Fe-4S</keyword>
<feature type="binding site" evidence="12">
    <location>
        <position position="226"/>
    </location>
    <ligand>
        <name>S-adenosyl-L-methionine</name>
        <dbReference type="ChEBI" id="CHEBI:59789"/>
    </ligand>
</feature>
<comment type="subunit">
    <text evidence="12">Monomer and homodimer.</text>
</comment>
<dbReference type="SFLD" id="SFLDG01067">
    <property type="entry name" value="SPASM/twitch_domain_containing"/>
    <property type="match status" value="1"/>
</dbReference>
<dbReference type="InterPro" id="IPR006638">
    <property type="entry name" value="Elp3/MiaA/NifB-like_rSAM"/>
</dbReference>
<feature type="binding site" evidence="12">
    <location>
        <position position="294"/>
    </location>
    <ligand>
        <name>[4Fe-4S] cluster</name>
        <dbReference type="ChEBI" id="CHEBI:49883"/>
        <label>2</label>
        <note>4Fe-4S-substrate</note>
    </ligand>
</feature>
<comment type="pathway">
    <text evidence="12">Cofactor biosynthesis; molybdopterin biosynthesis.</text>
</comment>
<dbReference type="PROSITE" id="PS01305">
    <property type="entry name" value="MOAA_NIFB_PQQE"/>
    <property type="match status" value="1"/>
</dbReference>